<evidence type="ECO:0000256" key="2">
    <source>
        <dbReference type="ARBA" id="ARBA00022448"/>
    </source>
</evidence>
<dbReference type="Gene3D" id="1.10.3720.10">
    <property type="entry name" value="MetI-like"/>
    <property type="match status" value="2"/>
</dbReference>
<dbReference type="OrthoDB" id="8557224at2"/>
<feature type="transmembrane region" description="Helical" evidence="7">
    <location>
        <begin position="12"/>
        <end position="29"/>
    </location>
</feature>
<keyword evidence="6 7" id="KW-0472">Membrane</keyword>
<feature type="transmembrane region" description="Helical" evidence="7">
    <location>
        <begin position="72"/>
        <end position="98"/>
    </location>
</feature>
<feature type="transmembrane region" description="Helical" evidence="7">
    <location>
        <begin position="268"/>
        <end position="291"/>
    </location>
</feature>
<feature type="transmembrane region" description="Helical" evidence="7">
    <location>
        <begin position="347"/>
        <end position="367"/>
    </location>
</feature>
<dbReference type="SUPFAM" id="SSF161098">
    <property type="entry name" value="MetI-like"/>
    <property type="match status" value="2"/>
</dbReference>
<accession>A0A919WMR9</accession>
<proteinExistence type="inferred from homology"/>
<dbReference type="CDD" id="cd06261">
    <property type="entry name" value="TM_PBP2"/>
    <property type="match status" value="2"/>
</dbReference>
<feature type="transmembrane region" description="Helical" evidence="7">
    <location>
        <begin position="125"/>
        <end position="147"/>
    </location>
</feature>
<evidence type="ECO:0000313" key="10">
    <source>
        <dbReference type="Proteomes" id="UP000682111"/>
    </source>
</evidence>
<dbReference type="AlphaFoldDB" id="A0A919WMR9"/>
<name>A0A919WMR9_9BACI</name>
<protein>
    <submittedName>
        <fullName evidence="9">Phosphonate ABC transporter, permease protein PhnE</fullName>
    </submittedName>
</protein>
<evidence type="ECO:0000256" key="6">
    <source>
        <dbReference type="ARBA" id="ARBA00023136"/>
    </source>
</evidence>
<feature type="transmembrane region" description="Helical" evidence="7">
    <location>
        <begin position="401"/>
        <end position="424"/>
    </location>
</feature>
<evidence type="ECO:0000256" key="5">
    <source>
        <dbReference type="ARBA" id="ARBA00022989"/>
    </source>
</evidence>
<sequence>MRLELFSTHKKTYLTFILIGVFLWSLLAVNWDKDLFHSGGLSTLFQILEALFQPDLSKEIILLAIQSTWITLSYAVAGVGLAIVIAFILGILASGIFFEAGPLGSLFKTIFRGVLGFLRAIHELVWAWLFVASFGLSPFAAIFALALPFGGILGRIFADMLADVPEEPIQALKSTGASRWQLFFYGYFPIVKTGMLSYTMYRFECGIRSSAIMSFVGLGGLGYQIQLSLDDLHYDEVWTFIFFLIAIVVLIDWWSSQLRSKWTHSTKHWFLPFSSLLTAGLLVGAWCYIYIVDRASIIELFSTKNLEFAKKFFANMFGLGDESPAFFNGESWKAAISLTYDTLRMSIMAIGFSTVLMFLTVLPAARNVANGKLTLTRRWYNWVSFAVIRVGYILSRAIPELVWAMMIIFIFKPGILPGAIALALHNFGILGKLCAEVVEDLDARPIRHLASSGAGKGQILMYGVLPSVFPQFLTYILYRWEVIMRTTIIVGFVGAGGLGQQFKLSMSFFHYSDITLLLFCYILLVWAADFISEWARKTVK</sequence>
<evidence type="ECO:0000256" key="3">
    <source>
        <dbReference type="ARBA" id="ARBA00022475"/>
    </source>
</evidence>
<keyword evidence="2 7" id="KW-0813">Transport</keyword>
<dbReference type="GO" id="GO:0005886">
    <property type="term" value="C:plasma membrane"/>
    <property type="evidence" value="ECO:0007669"/>
    <property type="project" value="UniProtKB-SubCell"/>
</dbReference>
<feature type="transmembrane region" description="Helical" evidence="7">
    <location>
        <begin position="508"/>
        <end position="531"/>
    </location>
</feature>
<keyword evidence="3" id="KW-1003">Cell membrane</keyword>
<evidence type="ECO:0000256" key="1">
    <source>
        <dbReference type="ARBA" id="ARBA00004651"/>
    </source>
</evidence>
<feature type="transmembrane region" description="Helical" evidence="7">
    <location>
        <begin position="237"/>
        <end position="256"/>
    </location>
</feature>
<keyword evidence="4 7" id="KW-0812">Transmembrane</keyword>
<comment type="caution">
    <text evidence="9">The sequence shown here is derived from an EMBL/GenBank/DDBJ whole genome shotgun (WGS) entry which is preliminary data.</text>
</comment>
<evidence type="ECO:0000259" key="8">
    <source>
        <dbReference type="PROSITE" id="PS50928"/>
    </source>
</evidence>
<organism evidence="9 10">
    <name type="scientific">Robertmurraya siralis</name>
    <dbReference type="NCBI Taxonomy" id="77777"/>
    <lineage>
        <taxon>Bacteria</taxon>
        <taxon>Bacillati</taxon>
        <taxon>Bacillota</taxon>
        <taxon>Bacilli</taxon>
        <taxon>Bacillales</taxon>
        <taxon>Bacillaceae</taxon>
        <taxon>Robertmurraya</taxon>
    </lineage>
</organism>
<keyword evidence="5 7" id="KW-1133">Transmembrane helix</keyword>
<keyword evidence="10" id="KW-1185">Reference proteome</keyword>
<evidence type="ECO:0000256" key="7">
    <source>
        <dbReference type="RuleBase" id="RU363032"/>
    </source>
</evidence>
<feature type="transmembrane region" description="Helical" evidence="7">
    <location>
        <begin position="482"/>
        <end position="502"/>
    </location>
</feature>
<gene>
    <name evidence="9" type="primary">phnE_2</name>
    <name evidence="9" type="ORF">J27TS8_44470</name>
</gene>
<dbReference type="PANTHER" id="PTHR30043">
    <property type="entry name" value="PHOSPHONATES TRANSPORT SYSTEM PERMEASE PROTEIN"/>
    <property type="match status" value="1"/>
</dbReference>
<feature type="transmembrane region" description="Helical" evidence="7">
    <location>
        <begin position="205"/>
        <end position="225"/>
    </location>
</feature>
<dbReference type="EMBL" id="BORC01000014">
    <property type="protein sequence ID" value="GIN64454.1"/>
    <property type="molecule type" value="Genomic_DNA"/>
</dbReference>
<dbReference type="PROSITE" id="PS50928">
    <property type="entry name" value="ABC_TM1"/>
    <property type="match status" value="2"/>
</dbReference>
<comment type="similarity">
    <text evidence="7">Belongs to the binding-protein-dependent transport system permease family.</text>
</comment>
<dbReference type="Proteomes" id="UP000682111">
    <property type="component" value="Unassembled WGS sequence"/>
</dbReference>
<dbReference type="PANTHER" id="PTHR30043:SF1">
    <property type="entry name" value="ABC TRANSPORT SYSTEM PERMEASE PROTEIN P69"/>
    <property type="match status" value="1"/>
</dbReference>
<reference evidence="9" key="1">
    <citation type="submission" date="2021-03" db="EMBL/GenBank/DDBJ databases">
        <title>Antimicrobial resistance genes in bacteria isolated from Japanese honey, and their potential for conferring macrolide and lincosamide resistance in the American foulbrood pathogen Paenibacillus larvae.</title>
        <authorList>
            <person name="Okamoto M."/>
            <person name="Kumagai M."/>
            <person name="Kanamori H."/>
            <person name="Takamatsu D."/>
        </authorList>
    </citation>
    <scope>NUCLEOTIDE SEQUENCE</scope>
    <source>
        <strain evidence="9">J27TS8</strain>
    </source>
</reference>
<comment type="subcellular location">
    <subcellularLocation>
        <location evidence="1 7">Cell membrane</location>
        <topology evidence="1 7">Multi-pass membrane protein</topology>
    </subcellularLocation>
</comment>
<dbReference type="RefSeq" id="WP_095314876.1">
    <property type="nucleotide sequence ID" value="NZ_BORC01000014.1"/>
</dbReference>
<dbReference type="InterPro" id="IPR000515">
    <property type="entry name" value="MetI-like"/>
</dbReference>
<dbReference type="Pfam" id="PF00528">
    <property type="entry name" value="BPD_transp_1"/>
    <property type="match status" value="2"/>
</dbReference>
<dbReference type="GO" id="GO:0055085">
    <property type="term" value="P:transmembrane transport"/>
    <property type="evidence" value="ECO:0007669"/>
    <property type="project" value="InterPro"/>
</dbReference>
<evidence type="ECO:0000256" key="4">
    <source>
        <dbReference type="ARBA" id="ARBA00022692"/>
    </source>
</evidence>
<feature type="domain" description="ABC transmembrane type-1" evidence="8">
    <location>
        <begin position="339"/>
        <end position="532"/>
    </location>
</feature>
<feature type="domain" description="ABC transmembrane type-1" evidence="8">
    <location>
        <begin position="68"/>
        <end position="255"/>
    </location>
</feature>
<evidence type="ECO:0000313" key="9">
    <source>
        <dbReference type="EMBL" id="GIN64454.1"/>
    </source>
</evidence>
<dbReference type="InterPro" id="IPR035906">
    <property type="entry name" value="MetI-like_sf"/>
</dbReference>